<dbReference type="GO" id="GO:0008234">
    <property type="term" value="F:cysteine-type peptidase activity"/>
    <property type="evidence" value="ECO:0007669"/>
    <property type="project" value="InterPro"/>
</dbReference>
<protein>
    <recommendedName>
        <fullName evidence="5">Ubiquitin-like protease family profile domain-containing protein</fullName>
    </recommendedName>
</protein>
<keyword evidence="2" id="KW-0645">Protease</keyword>
<evidence type="ECO:0000259" key="5">
    <source>
        <dbReference type="PROSITE" id="PS50600"/>
    </source>
</evidence>
<dbReference type="GO" id="GO:0006508">
    <property type="term" value="P:proteolysis"/>
    <property type="evidence" value="ECO:0007669"/>
    <property type="project" value="UniProtKB-KW"/>
</dbReference>
<dbReference type="Gene3D" id="3.40.395.10">
    <property type="entry name" value="Adenoviral Proteinase, Chain A"/>
    <property type="match status" value="1"/>
</dbReference>
<dbReference type="PROSITE" id="PS50600">
    <property type="entry name" value="ULP_PROTEASE"/>
    <property type="match status" value="1"/>
</dbReference>
<proteinExistence type="inferred from homology"/>
<accession>A0A0C9SS14</accession>
<dbReference type="Proteomes" id="UP000053647">
    <property type="component" value="Unassembled WGS sequence"/>
</dbReference>
<dbReference type="InterPro" id="IPR003653">
    <property type="entry name" value="Peptidase_C48_C"/>
</dbReference>
<dbReference type="EMBL" id="KN819393">
    <property type="protein sequence ID" value="KIJ10894.1"/>
    <property type="molecule type" value="Genomic_DNA"/>
</dbReference>
<reference evidence="6 7" key="1">
    <citation type="submission" date="2014-06" db="EMBL/GenBank/DDBJ databases">
        <authorList>
            <consortium name="DOE Joint Genome Institute"/>
            <person name="Kuo A."/>
            <person name="Kohler A."/>
            <person name="Nagy L.G."/>
            <person name="Floudas D."/>
            <person name="Copeland A."/>
            <person name="Barry K.W."/>
            <person name="Cichocki N."/>
            <person name="Veneault-Fourrey C."/>
            <person name="LaButti K."/>
            <person name="Lindquist E.A."/>
            <person name="Lipzen A."/>
            <person name="Lundell T."/>
            <person name="Morin E."/>
            <person name="Murat C."/>
            <person name="Sun H."/>
            <person name="Tunlid A."/>
            <person name="Henrissat B."/>
            <person name="Grigoriev I.V."/>
            <person name="Hibbett D.S."/>
            <person name="Martin F."/>
            <person name="Nordberg H.P."/>
            <person name="Cantor M.N."/>
            <person name="Hua S.X."/>
        </authorList>
    </citation>
    <scope>NUCLEOTIDE SEQUENCE [LARGE SCALE GENOMIC DNA]</scope>
    <source>
        <strain evidence="6 7">ATCC 200175</strain>
    </source>
</reference>
<dbReference type="InterPro" id="IPR038765">
    <property type="entry name" value="Papain-like_cys_pep_sf"/>
</dbReference>
<evidence type="ECO:0000256" key="2">
    <source>
        <dbReference type="ARBA" id="ARBA00022670"/>
    </source>
</evidence>
<keyword evidence="3" id="KW-0378">Hydrolase</keyword>
<feature type="region of interest" description="Disordered" evidence="4">
    <location>
        <begin position="405"/>
        <end position="461"/>
    </location>
</feature>
<dbReference type="GO" id="GO:0019783">
    <property type="term" value="F:ubiquitin-like protein peptidase activity"/>
    <property type="evidence" value="ECO:0007669"/>
    <property type="project" value="UniProtKB-ARBA"/>
</dbReference>
<keyword evidence="7" id="KW-1185">Reference proteome</keyword>
<dbReference type="SUPFAM" id="SSF54001">
    <property type="entry name" value="Cysteine proteinases"/>
    <property type="match status" value="1"/>
</dbReference>
<name>A0A0C9SS14_PAXIN</name>
<sequence length="1488" mass="164662">MSSIVNAQRTWRKCIQWLTNEQVKTTSADSVKVFTQALKLLLPLPWNEDAGHCTTTLEFAQLLGTDWISGTLEDMMMDLLDRRAKLACQNALVGTSILAQLISASASANDFSPRNAPLLHRYEVQVISLGIRYLYLPVHVHGNHWIAVAVDFVDKTIRYGDSLEGSMPKPADFLKNLQRWLRTRFGSIFVHGKEHLEHGNQQDCYSCGIVTANTIAHAMFGDPLWQPEGRSKARAEWFVMLVKDCQYLCNDRYHQVKVASPSDEASIHVPTDTTLSGISSRHNASFAIGGHDLPLEEFALAVSLDNHNGQDDALITNGQSSALAQPTCIPSASESTTVSQKYSLAFVMHSTRTDDMIAAREIAEESRTGDGHPSKSTSTAVRTLNVHSDMASSQRSGLMGWLQGGEIRGKRGRSGSQLQLNSLSSDNVSGSDQASDRLKKSAVKRTKVAQDPKEVIGTSRSAEASRDLRVAAKSGQFRPNAEKSKKWKTKILALDEHAEFIDENCMVVRHSKCAEPITVKEPYDVSRFKKHCLNCRSERFAGMIPVSQWGQKLNVTMTRQENHGARQLQEASKHPPSFPCPGLSALDTPLIPVYLRRTPVGGGGSRSVVEISKEQFKKTFGELSKRKKQIVLDKQTHERAWRNDHQTLRVFSARCEKSVANIQPCSECSALLCLKNFRSAIKKPVPADKNYVHVNYRYRPEVLGRLFALNIGIREIVESAFATGVLQGKYKDLKVFTGLVEAMVSKLDRETRGVGLQNFSYSPAWDEFAHILKIHSPRAYRHMTRYLPARSERSFREKESRRPSFPMSVCARSFQLVADHLEAVSYNGPVALSCDDTKLHAAWRLYYDKEKDGHYLVGAVGEPYLVMDPEALRNIIDSAGLELATKLRLWCLHIPLPRSAPIIVSARPIAAENDAETLAKWSLDIIGGLRAHNIMVVSSASDGTEVERASQRIMEESAETTNIYEVESPGDGMAAIKIKVPITYGQALSHMQDSKHGLKTYRNNLFSGARLLTLGNYTAIYTRIRAIAFEDNTPLYHRDVEKLDRQDDNVAARLFSSKVLSFIISRHPDYVGEIIYLFVHGELIDAYQNRRISHTTRTDQDGFAGKKFSAYSPPTSRPELKDDDDLQELSMFPTDTEIQQVAKEAAGEAQGLLSLLGLNPMQVLQSVKPTTGSVILPGISSFNKVPSFGNGLSRSGLDSESDSDEESGSEFDGSDVPATEKEELESLVALANNESDVSVSNKMDDRFIQLTFAAIATNVSDMEAVNRLAHTLEDDDLLDEDLTAREFEHIQHCLDLAIPPFRGPDVPSKPCGVGTFGLQALDFSMLIEGRELHETSQAKNGCRTSGEQRSAYDSMGAQLPSVRGQLIREFRNILNEHQERAAGTGANRAIRWTGSVSQISETGNAGNAAAVSRESVRKAMVLRNQVFCTAKVPLLTTVASARISAIRPLIAGDFGIVWIKDPPCANQKLAKLRADQKDGLRVAQGKLS</sequence>
<feature type="compositionally biased region" description="Acidic residues" evidence="4">
    <location>
        <begin position="1199"/>
        <end position="1213"/>
    </location>
</feature>
<feature type="region of interest" description="Disordered" evidence="4">
    <location>
        <begin position="1095"/>
        <end position="1122"/>
    </location>
</feature>
<evidence type="ECO:0000313" key="6">
    <source>
        <dbReference type="EMBL" id="KIJ10894.1"/>
    </source>
</evidence>
<dbReference type="HOGENOM" id="CLU_238224_0_0_1"/>
<reference evidence="7" key="2">
    <citation type="submission" date="2015-01" db="EMBL/GenBank/DDBJ databases">
        <title>Evolutionary Origins and Diversification of the Mycorrhizal Mutualists.</title>
        <authorList>
            <consortium name="DOE Joint Genome Institute"/>
            <consortium name="Mycorrhizal Genomics Consortium"/>
            <person name="Kohler A."/>
            <person name="Kuo A."/>
            <person name="Nagy L.G."/>
            <person name="Floudas D."/>
            <person name="Copeland A."/>
            <person name="Barry K.W."/>
            <person name="Cichocki N."/>
            <person name="Veneault-Fourrey C."/>
            <person name="LaButti K."/>
            <person name="Lindquist E.A."/>
            <person name="Lipzen A."/>
            <person name="Lundell T."/>
            <person name="Morin E."/>
            <person name="Murat C."/>
            <person name="Riley R."/>
            <person name="Ohm R."/>
            <person name="Sun H."/>
            <person name="Tunlid A."/>
            <person name="Henrissat B."/>
            <person name="Grigoriev I.V."/>
            <person name="Hibbett D.S."/>
            <person name="Martin F."/>
        </authorList>
    </citation>
    <scope>NUCLEOTIDE SEQUENCE [LARGE SCALE GENOMIC DNA]</scope>
    <source>
        <strain evidence="7">ATCC 200175</strain>
    </source>
</reference>
<feature type="region of interest" description="Disordered" evidence="4">
    <location>
        <begin position="1192"/>
        <end position="1219"/>
    </location>
</feature>
<dbReference type="OrthoDB" id="73076at2759"/>
<gene>
    <name evidence="6" type="ORF">PAXINDRAFT_157495</name>
</gene>
<organism evidence="6 7">
    <name type="scientific">Paxillus involutus ATCC 200175</name>
    <dbReference type="NCBI Taxonomy" id="664439"/>
    <lineage>
        <taxon>Eukaryota</taxon>
        <taxon>Fungi</taxon>
        <taxon>Dikarya</taxon>
        <taxon>Basidiomycota</taxon>
        <taxon>Agaricomycotina</taxon>
        <taxon>Agaricomycetes</taxon>
        <taxon>Agaricomycetidae</taxon>
        <taxon>Boletales</taxon>
        <taxon>Paxilineae</taxon>
        <taxon>Paxillaceae</taxon>
        <taxon>Paxillus</taxon>
    </lineage>
</organism>
<feature type="compositionally biased region" description="Low complexity" evidence="4">
    <location>
        <begin position="414"/>
        <end position="429"/>
    </location>
</feature>
<feature type="domain" description="Ubiquitin-like protease family profile" evidence="5">
    <location>
        <begin position="31"/>
        <end position="218"/>
    </location>
</feature>
<evidence type="ECO:0000313" key="7">
    <source>
        <dbReference type="Proteomes" id="UP000053647"/>
    </source>
</evidence>
<evidence type="ECO:0000256" key="3">
    <source>
        <dbReference type="ARBA" id="ARBA00022801"/>
    </source>
</evidence>
<dbReference type="Pfam" id="PF02902">
    <property type="entry name" value="Peptidase_C48"/>
    <property type="match status" value="1"/>
</dbReference>
<comment type="similarity">
    <text evidence="1">Belongs to the peptidase C48 family.</text>
</comment>
<evidence type="ECO:0000256" key="1">
    <source>
        <dbReference type="ARBA" id="ARBA00005234"/>
    </source>
</evidence>
<evidence type="ECO:0000256" key="4">
    <source>
        <dbReference type="SAM" id="MobiDB-lite"/>
    </source>
</evidence>